<dbReference type="GO" id="GO:0005829">
    <property type="term" value="C:cytosol"/>
    <property type="evidence" value="ECO:0007669"/>
    <property type="project" value="TreeGrafter"/>
</dbReference>
<dbReference type="InterPro" id="IPR001544">
    <property type="entry name" value="Aminotrans_IV"/>
</dbReference>
<dbReference type="EMBL" id="KC246794">
    <property type="protein sequence ID" value="AHF24441.1"/>
    <property type="molecule type" value="Genomic_DNA"/>
</dbReference>
<dbReference type="FunFam" id="3.20.10.10:FF:000002">
    <property type="entry name" value="D-alanine aminotransferase"/>
    <property type="match status" value="1"/>
</dbReference>
<dbReference type="PANTHER" id="PTHR42743:SF10">
    <property type="entry name" value="D-ALANINE AMINOTRANSFERASE"/>
    <property type="match status" value="1"/>
</dbReference>
<dbReference type="GO" id="GO:0008652">
    <property type="term" value="P:amino acid biosynthetic process"/>
    <property type="evidence" value="ECO:0007669"/>
    <property type="project" value="UniProtKB-ARBA"/>
</dbReference>
<dbReference type="Gene3D" id="3.30.470.10">
    <property type="match status" value="1"/>
</dbReference>
<evidence type="ECO:0000256" key="1">
    <source>
        <dbReference type="ARBA" id="ARBA00001933"/>
    </source>
</evidence>
<evidence type="ECO:0000256" key="3">
    <source>
        <dbReference type="ARBA" id="ARBA00022898"/>
    </source>
</evidence>
<proteinExistence type="inferred from homology"/>
<evidence type="ECO:0000256" key="2">
    <source>
        <dbReference type="ARBA" id="ARBA00009320"/>
    </source>
</evidence>
<dbReference type="InterPro" id="IPR050571">
    <property type="entry name" value="Class-IV_PLP-Dep_Aminotrnsfr"/>
</dbReference>
<dbReference type="GO" id="GO:0008483">
    <property type="term" value="F:transaminase activity"/>
    <property type="evidence" value="ECO:0007669"/>
    <property type="project" value="UniProtKB-KW"/>
</dbReference>
<keyword evidence="4" id="KW-0808">Transferase</keyword>
<comment type="similarity">
    <text evidence="2">Belongs to the class-IV pyridoxal-phosphate-dependent aminotransferase family.</text>
</comment>
<dbReference type="InterPro" id="IPR043132">
    <property type="entry name" value="BCAT-like_C"/>
</dbReference>
<evidence type="ECO:0000313" key="4">
    <source>
        <dbReference type="EMBL" id="AHF24441.1"/>
    </source>
</evidence>
<dbReference type="Pfam" id="PF01063">
    <property type="entry name" value="Aminotran_4"/>
    <property type="match status" value="1"/>
</dbReference>
<keyword evidence="3" id="KW-0663">Pyridoxal phosphate</keyword>
<dbReference type="InterPro" id="IPR043131">
    <property type="entry name" value="BCAT-like_N"/>
</dbReference>
<organism evidence="4">
    <name type="scientific">uncultured bacterium Contig99</name>
    <dbReference type="NCBI Taxonomy" id="1393639"/>
    <lineage>
        <taxon>Bacteria</taxon>
        <taxon>environmental samples</taxon>
    </lineage>
</organism>
<accession>W0FI43</accession>
<dbReference type="SUPFAM" id="SSF56752">
    <property type="entry name" value="D-aminoacid aminotransferase-like PLP-dependent enzymes"/>
    <property type="match status" value="1"/>
</dbReference>
<dbReference type="GO" id="GO:0046394">
    <property type="term" value="P:carboxylic acid biosynthetic process"/>
    <property type="evidence" value="ECO:0007669"/>
    <property type="project" value="UniProtKB-ARBA"/>
</dbReference>
<protein>
    <submittedName>
        <fullName evidence="4">D-amino acid aminotransferase</fullName>
    </submittedName>
</protein>
<name>W0FI43_9BACT</name>
<reference evidence="4" key="1">
    <citation type="journal article" date="2013" name="PLoS ONE">
        <title>Metagenomic insights into the carbohydrate-active enzymes carried by the microorganisms adhering to solid digesta in the rumen of cows.</title>
        <authorList>
            <person name="Wang L."/>
            <person name="Hatem A."/>
            <person name="Catalyurek U.V."/>
            <person name="Morrison M."/>
            <person name="Yu Z."/>
        </authorList>
    </citation>
    <scope>NUCLEOTIDE SEQUENCE</scope>
</reference>
<dbReference type="AlphaFoldDB" id="W0FI43"/>
<comment type="cofactor">
    <cofactor evidence="1">
        <name>pyridoxal 5'-phosphate</name>
        <dbReference type="ChEBI" id="CHEBI:597326"/>
    </cofactor>
</comment>
<dbReference type="InterPro" id="IPR036038">
    <property type="entry name" value="Aminotransferase-like"/>
</dbReference>
<keyword evidence="4" id="KW-0032">Aminotransferase</keyword>
<sequence>MQSLGYYNGTIGPLDEMTVPMNDRACWFGDGVYDAGPCRNYHIFALDEHVDRFFRSASALRIEMPLGKEALKDLLRSLVRKMDGGDLFVYYQVTRGTAPRRHAFPEGRANLWITLTPAAVSGGEEPVGLITQEDTRHFHCDVKTLNLIPSVMAAQKAQEAGCFEAVFYRPGGRVTECAHSNVHILRGGVLCTAPADRLILAGIARAHLLRACGALGIPFREEPFTLDELFAADEVIVTSSSHLCLRADRIDGRSVGGRDGALFERLRRWLLEEFLAATGG</sequence>
<dbReference type="PANTHER" id="PTHR42743">
    <property type="entry name" value="AMINO-ACID AMINOTRANSFERASE"/>
    <property type="match status" value="1"/>
</dbReference>
<dbReference type="Gene3D" id="3.20.10.10">
    <property type="entry name" value="D-amino Acid Aminotransferase, subunit A, domain 2"/>
    <property type="match status" value="1"/>
</dbReference>